<feature type="non-terminal residue" evidence="10">
    <location>
        <position position="1"/>
    </location>
</feature>
<dbReference type="PANTHER" id="PTHR20941">
    <property type="entry name" value="FOLATE SYNTHESIS PROTEINS"/>
    <property type="match status" value="1"/>
</dbReference>
<evidence type="ECO:0000256" key="7">
    <source>
        <dbReference type="ARBA" id="ARBA00022842"/>
    </source>
</evidence>
<dbReference type="InterPro" id="IPR000489">
    <property type="entry name" value="Pterin-binding_dom"/>
</dbReference>
<evidence type="ECO:0000256" key="5">
    <source>
        <dbReference type="ARBA" id="ARBA00022679"/>
    </source>
</evidence>
<evidence type="ECO:0000259" key="9">
    <source>
        <dbReference type="PROSITE" id="PS50972"/>
    </source>
</evidence>
<keyword evidence="6" id="KW-0479">Metal-binding</keyword>
<dbReference type="GO" id="GO:0004156">
    <property type="term" value="F:dihydropteroate synthase activity"/>
    <property type="evidence" value="ECO:0007669"/>
    <property type="project" value="UniProtKB-EC"/>
</dbReference>
<name>A0A381QJ20_9ZZZZ</name>
<gene>
    <name evidence="10" type="ORF">METZ01_LOCUS32176</name>
</gene>
<dbReference type="EMBL" id="UINC01001383">
    <property type="protein sequence ID" value="SUZ79322.1"/>
    <property type="molecule type" value="Genomic_DNA"/>
</dbReference>
<dbReference type="PROSITE" id="PS00792">
    <property type="entry name" value="DHPS_1"/>
    <property type="match status" value="1"/>
</dbReference>
<organism evidence="10">
    <name type="scientific">marine metagenome</name>
    <dbReference type="NCBI Taxonomy" id="408172"/>
    <lineage>
        <taxon>unclassified sequences</taxon>
        <taxon>metagenomes</taxon>
        <taxon>ecological metagenomes</taxon>
    </lineage>
</organism>
<dbReference type="SUPFAM" id="SSF51717">
    <property type="entry name" value="Dihydropteroate synthetase-like"/>
    <property type="match status" value="1"/>
</dbReference>
<dbReference type="GO" id="GO:0046872">
    <property type="term" value="F:metal ion binding"/>
    <property type="evidence" value="ECO:0007669"/>
    <property type="project" value="UniProtKB-KW"/>
</dbReference>
<dbReference type="PROSITE" id="PS50972">
    <property type="entry name" value="PTERIN_BINDING"/>
    <property type="match status" value="1"/>
</dbReference>
<dbReference type="Pfam" id="PF00809">
    <property type="entry name" value="Pterin_bind"/>
    <property type="match status" value="1"/>
</dbReference>
<sequence>VNISEFNHWLASKEKEPLIMGILNVTPDSFSDGGLYYDTQKAIDHALLMIEEGADIIDIGGESTRPFSDPVSVKDELSRVLPVIEKLRNKTDIVISIDTTKSYVARESCIVGANVINDISGMLFDDKMINVVKEFNCPIILMHIKGNPKAMQEDPKYDNLISEIKSHLLERANYATNNNIDKNNIILDPGIGFGKTIEHNFEIINQLEELTSLDYPLLIGASNKSFIGKTLDVGENGRLQGTIVSNTVAFAKGCKIFRVHNVKETKRSLTIANKIFNSNGLNT</sequence>
<accession>A0A381QJ20</accession>
<dbReference type="CDD" id="cd00739">
    <property type="entry name" value="DHPS"/>
    <property type="match status" value="1"/>
</dbReference>
<evidence type="ECO:0000256" key="1">
    <source>
        <dbReference type="ARBA" id="ARBA00000012"/>
    </source>
</evidence>
<dbReference type="FunFam" id="3.20.20.20:FF:000006">
    <property type="entry name" value="Dihydropteroate synthase"/>
    <property type="match status" value="1"/>
</dbReference>
<evidence type="ECO:0000256" key="6">
    <source>
        <dbReference type="ARBA" id="ARBA00022723"/>
    </source>
</evidence>
<dbReference type="GO" id="GO:0046656">
    <property type="term" value="P:folic acid biosynthetic process"/>
    <property type="evidence" value="ECO:0007669"/>
    <property type="project" value="UniProtKB-KW"/>
</dbReference>
<comment type="pathway">
    <text evidence="3">Cofactor biosynthesis; tetrahydrofolate biosynthesis; 7,8-dihydrofolate from 2-amino-4-hydroxy-6-hydroxymethyl-7,8-dihydropteridine diphosphate and 4-aminobenzoate: step 1/2.</text>
</comment>
<dbReference type="InterPro" id="IPR006390">
    <property type="entry name" value="DHP_synth_dom"/>
</dbReference>
<evidence type="ECO:0000313" key="10">
    <source>
        <dbReference type="EMBL" id="SUZ79322.1"/>
    </source>
</evidence>
<dbReference type="InterPro" id="IPR045031">
    <property type="entry name" value="DHP_synth-like"/>
</dbReference>
<dbReference type="GO" id="GO:0046654">
    <property type="term" value="P:tetrahydrofolate biosynthetic process"/>
    <property type="evidence" value="ECO:0007669"/>
    <property type="project" value="TreeGrafter"/>
</dbReference>
<feature type="domain" description="Pterin-binding" evidence="9">
    <location>
        <begin position="17"/>
        <end position="270"/>
    </location>
</feature>
<dbReference type="GO" id="GO:0005829">
    <property type="term" value="C:cytosol"/>
    <property type="evidence" value="ECO:0007669"/>
    <property type="project" value="TreeGrafter"/>
</dbReference>
<dbReference type="PANTHER" id="PTHR20941:SF1">
    <property type="entry name" value="FOLIC ACID SYNTHESIS PROTEIN FOL1"/>
    <property type="match status" value="1"/>
</dbReference>
<evidence type="ECO:0000256" key="8">
    <source>
        <dbReference type="ARBA" id="ARBA00022909"/>
    </source>
</evidence>
<dbReference type="AlphaFoldDB" id="A0A381QJ20"/>
<evidence type="ECO:0000256" key="3">
    <source>
        <dbReference type="ARBA" id="ARBA00004763"/>
    </source>
</evidence>
<keyword evidence="7" id="KW-0460">Magnesium</keyword>
<dbReference type="InterPro" id="IPR011005">
    <property type="entry name" value="Dihydropteroate_synth-like_sf"/>
</dbReference>
<dbReference type="EC" id="2.5.1.15" evidence="4"/>
<protein>
    <recommendedName>
        <fullName evidence="4">dihydropteroate synthase</fullName>
        <ecNumber evidence="4">2.5.1.15</ecNumber>
    </recommendedName>
</protein>
<keyword evidence="8" id="KW-0289">Folate biosynthesis</keyword>
<dbReference type="Gene3D" id="3.20.20.20">
    <property type="entry name" value="Dihydropteroate synthase-like"/>
    <property type="match status" value="1"/>
</dbReference>
<comment type="catalytic activity">
    <reaction evidence="1">
        <text>(7,8-dihydropterin-6-yl)methyl diphosphate + 4-aminobenzoate = 7,8-dihydropteroate + diphosphate</text>
        <dbReference type="Rhea" id="RHEA:19949"/>
        <dbReference type="ChEBI" id="CHEBI:17836"/>
        <dbReference type="ChEBI" id="CHEBI:17839"/>
        <dbReference type="ChEBI" id="CHEBI:33019"/>
        <dbReference type="ChEBI" id="CHEBI:72950"/>
        <dbReference type="EC" id="2.5.1.15"/>
    </reaction>
</comment>
<dbReference type="PROSITE" id="PS00793">
    <property type="entry name" value="DHPS_2"/>
    <property type="match status" value="1"/>
</dbReference>
<evidence type="ECO:0000256" key="4">
    <source>
        <dbReference type="ARBA" id="ARBA00012458"/>
    </source>
</evidence>
<reference evidence="10" key="1">
    <citation type="submission" date="2018-05" db="EMBL/GenBank/DDBJ databases">
        <authorList>
            <person name="Lanie J.A."/>
            <person name="Ng W.-L."/>
            <person name="Kazmierczak K.M."/>
            <person name="Andrzejewski T.M."/>
            <person name="Davidsen T.M."/>
            <person name="Wayne K.J."/>
            <person name="Tettelin H."/>
            <person name="Glass J.I."/>
            <person name="Rusch D."/>
            <person name="Podicherti R."/>
            <person name="Tsui H.-C.T."/>
            <person name="Winkler M.E."/>
        </authorList>
    </citation>
    <scope>NUCLEOTIDE SEQUENCE</scope>
</reference>
<dbReference type="NCBIfam" id="TIGR01496">
    <property type="entry name" value="DHPS"/>
    <property type="match status" value="1"/>
</dbReference>
<proteinExistence type="predicted"/>
<comment type="cofactor">
    <cofactor evidence="2">
        <name>Mg(2+)</name>
        <dbReference type="ChEBI" id="CHEBI:18420"/>
    </cofactor>
</comment>
<evidence type="ECO:0000256" key="2">
    <source>
        <dbReference type="ARBA" id="ARBA00001946"/>
    </source>
</evidence>
<keyword evidence="5" id="KW-0808">Transferase</keyword>